<protein>
    <submittedName>
        <fullName evidence="10">Response regulator transcription factor</fullName>
    </submittedName>
</protein>
<keyword evidence="3" id="KW-0805">Transcription regulation</keyword>
<dbReference type="GO" id="GO:0032993">
    <property type="term" value="C:protein-DNA complex"/>
    <property type="evidence" value="ECO:0007669"/>
    <property type="project" value="TreeGrafter"/>
</dbReference>
<dbReference type="GO" id="GO:0005829">
    <property type="term" value="C:cytosol"/>
    <property type="evidence" value="ECO:0007669"/>
    <property type="project" value="TreeGrafter"/>
</dbReference>
<evidence type="ECO:0000256" key="5">
    <source>
        <dbReference type="ARBA" id="ARBA00023163"/>
    </source>
</evidence>
<keyword evidence="2" id="KW-0902">Two-component regulatory system</keyword>
<dbReference type="Pfam" id="PF00486">
    <property type="entry name" value="Trans_reg_C"/>
    <property type="match status" value="1"/>
</dbReference>
<dbReference type="GO" id="GO:0000156">
    <property type="term" value="F:phosphorelay response regulator activity"/>
    <property type="evidence" value="ECO:0007669"/>
    <property type="project" value="TreeGrafter"/>
</dbReference>
<proteinExistence type="predicted"/>
<dbReference type="Pfam" id="PF00072">
    <property type="entry name" value="Response_reg"/>
    <property type="match status" value="1"/>
</dbReference>
<dbReference type="Proteomes" id="UP000547209">
    <property type="component" value="Unassembled WGS sequence"/>
</dbReference>
<dbReference type="GO" id="GO:0006355">
    <property type="term" value="P:regulation of DNA-templated transcription"/>
    <property type="evidence" value="ECO:0007669"/>
    <property type="project" value="InterPro"/>
</dbReference>
<dbReference type="CDD" id="cd18159">
    <property type="entry name" value="REC_OmpR_NsrR-like"/>
    <property type="match status" value="1"/>
</dbReference>
<feature type="domain" description="OmpR/PhoB-type" evidence="9">
    <location>
        <begin position="132"/>
        <end position="230"/>
    </location>
</feature>
<dbReference type="Gene3D" id="3.40.50.2300">
    <property type="match status" value="1"/>
</dbReference>
<evidence type="ECO:0000256" key="6">
    <source>
        <dbReference type="PROSITE-ProRule" id="PRU00169"/>
    </source>
</evidence>
<dbReference type="InterPro" id="IPR001867">
    <property type="entry name" value="OmpR/PhoB-type_DNA-bd"/>
</dbReference>
<feature type="DNA-binding region" description="OmpR/PhoB-type" evidence="7">
    <location>
        <begin position="132"/>
        <end position="230"/>
    </location>
</feature>
<dbReference type="PANTHER" id="PTHR48111:SF43">
    <property type="entry name" value="STAGE 0 SPORULATION PROTEIN A HOMOLOG"/>
    <property type="match status" value="1"/>
</dbReference>
<keyword evidence="4 7" id="KW-0238">DNA-binding</keyword>
<dbReference type="SUPFAM" id="SSF52172">
    <property type="entry name" value="CheY-like"/>
    <property type="match status" value="1"/>
</dbReference>
<dbReference type="PROSITE" id="PS51755">
    <property type="entry name" value="OMPR_PHOB"/>
    <property type="match status" value="1"/>
</dbReference>
<dbReference type="SMART" id="SM00448">
    <property type="entry name" value="REC"/>
    <property type="match status" value="1"/>
</dbReference>
<dbReference type="InterPro" id="IPR011006">
    <property type="entry name" value="CheY-like_superfamily"/>
</dbReference>
<dbReference type="InterPro" id="IPR039420">
    <property type="entry name" value="WalR-like"/>
</dbReference>
<dbReference type="CDD" id="cd00383">
    <property type="entry name" value="trans_reg_C"/>
    <property type="match status" value="1"/>
</dbReference>
<name>A0A7X0RS97_9BACL</name>
<evidence type="ECO:0000313" key="11">
    <source>
        <dbReference type="Proteomes" id="UP000547209"/>
    </source>
</evidence>
<dbReference type="GO" id="GO:0000976">
    <property type="term" value="F:transcription cis-regulatory region binding"/>
    <property type="evidence" value="ECO:0007669"/>
    <property type="project" value="TreeGrafter"/>
</dbReference>
<dbReference type="PROSITE" id="PS50110">
    <property type="entry name" value="RESPONSE_REGULATORY"/>
    <property type="match status" value="1"/>
</dbReference>
<dbReference type="InterPro" id="IPR016032">
    <property type="entry name" value="Sig_transdc_resp-reg_C-effctor"/>
</dbReference>
<reference evidence="10 11" key="1">
    <citation type="submission" date="2020-08" db="EMBL/GenBank/DDBJ databases">
        <title>Cohnella phylogeny.</title>
        <authorList>
            <person name="Dunlap C."/>
        </authorList>
    </citation>
    <scope>NUCLEOTIDE SEQUENCE [LARGE SCALE GENOMIC DNA]</scope>
    <source>
        <strain evidence="10 11">DSM 28246</strain>
    </source>
</reference>
<evidence type="ECO:0000256" key="4">
    <source>
        <dbReference type="ARBA" id="ARBA00023125"/>
    </source>
</evidence>
<evidence type="ECO:0000259" key="8">
    <source>
        <dbReference type="PROSITE" id="PS50110"/>
    </source>
</evidence>
<dbReference type="PANTHER" id="PTHR48111">
    <property type="entry name" value="REGULATOR OF RPOS"/>
    <property type="match status" value="1"/>
</dbReference>
<evidence type="ECO:0000256" key="3">
    <source>
        <dbReference type="ARBA" id="ARBA00023015"/>
    </source>
</evidence>
<dbReference type="SMART" id="SM00862">
    <property type="entry name" value="Trans_reg_C"/>
    <property type="match status" value="1"/>
</dbReference>
<dbReference type="SUPFAM" id="SSF46894">
    <property type="entry name" value="C-terminal effector domain of the bipartite response regulators"/>
    <property type="match status" value="1"/>
</dbReference>
<evidence type="ECO:0000256" key="7">
    <source>
        <dbReference type="PROSITE-ProRule" id="PRU01091"/>
    </source>
</evidence>
<dbReference type="InterPro" id="IPR001789">
    <property type="entry name" value="Sig_transdc_resp-reg_receiver"/>
</dbReference>
<dbReference type="EMBL" id="JACJVP010000029">
    <property type="protein sequence ID" value="MBB6672553.1"/>
    <property type="molecule type" value="Genomic_DNA"/>
</dbReference>
<dbReference type="Gene3D" id="1.10.10.10">
    <property type="entry name" value="Winged helix-like DNA-binding domain superfamily/Winged helix DNA-binding domain"/>
    <property type="match status" value="1"/>
</dbReference>
<evidence type="ECO:0000256" key="1">
    <source>
        <dbReference type="ARBA" id="ARBA00022553"/>
    </source>
</evidence>
<sequence>MRRYFIFIVEDDEKIAAELNKYLMKYGYDPYIARRMDDLKREFLERKPDLVLLDINLPYYDGYYWCRQIRTVSSVPILFVSARTHEMDQVMAIEYGGDDYIAKPFNLEVMLAKVKSSLRRAYGEYAVAPQTREMLDIGGLLLDRTRNRLVWKDLQTDLTRNECILIDALGSRAGEIVSREDLLSKLWDDVNFVDDNTLSVNMTRLRKKLEQLGILNAIETVRSQGYRLNADRDAERSEASRP</sequence>
<feature type="domain" description="Response regulatory" evidence="8">
    <location>
        <begin position="5"/>
        <end position="118"/>
    </location>
</feature>
<dbReference type="InterPro" id="IPR036388">
    <property type="entry name" value="WH-like_DNA-bd_sf"/>
</dbReference>
<feature type="modified residue" description="4-aspartylphosphate" evidence="6">
    <location>
        <position position="54"/>
    </location>
</feature>
<organism evidence="10 11">
    <name type="scientific">Cohnella nanjingensis</name>
    <dbReference type="NCBI Taxonomy" id="1387779"/>
    <lineage>
        <taxon>Bacteria</taxon>
        <taxon>Bacillati</taxon>
        <taxon>Bacillota</taxon>
        <taxon>Bacilli</taxon>
        <taxon>Bacillales</taxon>
        <taxon>Paenibacillaceae</taxon>
        <taxon>Cohnella</taxon>
    </lineage>
</organism>
<dbReference type="RefSeq" id="WP_185144034.1">
    <property type="nucleotide sequence ID" value="NZ_JACJVP010000029.1"/>
</dbReference>
<gene>
    <name evidence="10" type="ORF">H7C19_17875</name>
</gene>
<dbReference type="Gene3D" id="6.10.250.690">
    <property type="match status" value="1"/>
</dbReference>
<accession>A0A7X0RS97</accession>
<evidence type="ECO:0000313" key="10">
    <source>
        <dbReference type="EMBL" id="MBB6672553.1"/>
    </source>
</evidence>
<evidence type="ECO:0000256" key="2">
    <source>
        <dbReference type="ARBA" id="ARBA00023012"/>
    </source>
</evidence>
<keyword evidence="1 6" id="KW-0597">Phosphoprotein</keyword>
<comment type="caution">
    <text evidence="10">The sequence shown here is derived from an EMBL/GenBank/DDBJ whole genome shotgun (WGS) entry which is preliminary data.</text>
</comment>
<keyword evidence="11" id="KW-1185">Reference proteome</keyword>
<keyword evidence="5" id="KW-0804">Transcription</keyword>
<dbReference type="AlphaFoldDB" id="A0A7X0RS97"/>
<evidence type="ECO:0000259" key="9">
    <source>
        <dbReference type="PROSITE" id="PS51755"/>
    </source>
</evidence>